<sequence>QSKNFSNDFENNKETDKLPASINVTVNTSQTNSTFDNERVNDNQQVENNISRMFEQTIQAGVIGSIQDDEHEDDFVSNDDSPGWSECEDCYENKKKFSGNWYCKECKNLNSKKSKCKMQLEYLSSDKIDNQNTKKKPEDLNQKKKTMNCSKKRKTFSDPLDIIVISKKSTLYNDSAINDSIKNRVESTNFPIVVVKEDERFSSRQRIDETENVSAIQSDNNIRESFTQLDNFRSSTSLHSINFLIDEIEDNTSDEDSRSLQV</sequence>
<reference evidence="2 3" key="1">
    <citation type="submission" date="2021-06" db="EMBL/GenBank/DDBJ databases">
        <authorList>
            <person name="Kallberg Y."/>
            <person name="Tangrot J."/>
            <person name="Rosling A."/>
        </authorList>
    </citation>
    <scope>NUCLEOTIDE SEQUENCE [LARGE SCALE GENOMIC DNA]</scope>
    <source>
        <strain evidence="2 3">120-4 pot B 10/14</strain>
    </source>
</reference>
<protein>
    <submittedName>
        <fullName evidence="2">38916_t:CDS:1</fullName>
    </submittedName>
</protein>
<evidence type="ECO:0000313" key="3">
    <source>
        <dbReference type="Proteomes" id="UP000789901"/>
    </source>
</evidence>
<dbReference type="EMBL" id="CAJVQB010027886">
    <property type="protein sequence ID" value="CAG8811349.1"/>
    <property type="molecule type" value="Genomic_DNA"/>
</dbReference>
<keyword evidence="3" id="KW-1185">Reference proteome</keyword>
<proteinExistence type="predicted"/>
<evidence type="ECO:0000256" key="1">
    <source>
        <dbReference type="SAM" id="MobiDB-lite"/>
    </source>
</evidence>
<dbReference type="Proteomes" id="UP000789901">
    <property type="component" value="Unassembled WGS sequence"/>
</dbReference>
<gene>
    <name evidence="2" type="ORF">GMARGA_LOCUS25322</name>
</gene>
<organism evidence="2 3">
    <name type="scientific">Gigaspora margarita</name>
    <dbReference type="NCBI Taxonomy" id="4874"/>
    <lineage>
        <taxon>Eukaryota</taxon>
        <taxon>Fungi</taxon>
        <taxon>Fungi incertae sedis</taxon>
        <taxon>Mucoromycota</taxon>
        <taxon>Glomeromycotina</taxon>
        <taxon>Glomeromycetes</taxon>
        <taxon>Diversisporales</taxon>
        <taxon>Gigasporaceae</taxon>
        <taxon>Gigaspora</taxon>
    </lineage>
</organism>
<evidence type="ECO:0000313" key="2">
    <source>
        <dbReference type="EMBL" id="CAG8811349.1"/>
    </source>
</evidence>
<accession>A0ABN7W1V3</accession>
<feature type="non-terminal residue" evidence="2">
    <location>
        <position position="1"/>
    </location>
</feature>
<name>A0ABN7W1V3_GIGMA</name>
<feature type="region of interest" description="Disordered" evidence="1">
    <location>
        <begin position="1"/>
        <end position="23"/>
    </location>
</feature>
<comment type="caution">
    <text evidence="2">The sequence shown here is derived from an EMBL/GenBank/DDBJ whole genome shotgun (WGS) entry which is preliminary data.</text>
</comment>